<reference evidence="2" key="1">
    <citation type="journal article" date="2016" name="Insect Biochem. Mol. Biol.">
        <title>Multifaceted biological insights from a draft genome sequence of the tobacco hornworm moth, Manduca sexta.</title>
        <authorList>
            <person name="Kanost M.R."/>
            <person name="Arrese E.L."/>
            <person name="Cao X."/>
            <person name="Chen Y.R."/>
            <person name="Chellapilla S."/>
            <person name="Goldsmith M.R."/>
            <person name="Grosse-Wilde E."/>
            <person name="Heckel D.G."/>
            <person name="Herndon N."/>
            <person name="Jiang H."/>
            <person name="Papanicolaou A."/>
            <person name="Qu J."/>
            <person name="Soulages J.L."/>
            <person name="Vogel H."/>
            <person name="Walters J."/>
            <person name="Waterhouse R.M."/>
            <person name="Ahn S.J."/>
            <person name="Almeida F.C."/>
            <person name="An C."/>
            <person name="Aqrawi P."/>
            <person name="Bretschneider A."/>
            <person name="Bryant W.B."/>
            <person name="Bucks S."/>
            <person name="Chao H."/>
            <person name="Chevignon G."/>
            <person name="Christen J.M."/>
            <person name="Clarke D.F."/>
            <person name="Dittmer N.T."/>
            <person name="Ferguson L.C.F."/>
            <person name="Garavelou S."/>
            <person name="Gordon K.H.J."/>
            <person name="Gunaratna R.T."/>
            <person name="Han Y."/>
            <person name="Hauser F."/>
            <person name="He Y."/>
            <person name="Heidel-Fischer H."/>
            <person name="Hirsh A."/>
            <person name="Hu Y."/>
            <person name="Jiang H."/>
            <person name="Kalra D."/>
            <person name="Klinner C."/>
            <person name="Konig C."/>
            <person name="Kovar C."/>
            <person name="Kroll A.R."/>
            <person name="Kuwar S.S."/>
            <person name="Lee S.L."/>
            <person name="Lehman R."/>
            <person name="Li K."/>
            <person name="Li Z."/>
            <person name="Liang H."/>
            <person name="Lovelace S."/>
            <person name="Lu Z."/>
            <person name="Mansfield J.H."/>
            <person name="McCulloch K.J."/>
            <person name="Mathew T."/>
            <person name="Morton B."/>
            <person name="Muzny D.M."/>
            <person name="Neunemann D."/>
            <person name="Ongeri F."/>
            <person name="Pauchet Y."/>
            <person name="Pu L.L."/>
            <person name="Pyrousis I."/>
            <person name="Rao X.J."/>
            <person name="Redding A."/>
            <person name="Roesel C."/>
            <person name="Sanchez-Gracia A."/>
            <person name="Schaack S."/>
            <person name="Shukla A."/>
            <person name="Tetreau G."/>
            <person name="Wang Y."/>
            <person name="Xiong G.H."/>
            <person name="Traut W."/>
            <person name="Walsh T.K."/>
            <person name="Worley K.C."/>
            <person name="Wu D."/>
            <person name="Wu W."/>
            <person name="Wu Y.Q."/>
            <person name="Zhang X."/>
            <person name="Zou Z."/>
            <person name="Zucker H."/>
            <person name="Briscoe A.D."/>
            <person name="Burmester T."/>
            <person name="Clem R.J."/>
            <person name="Feyereisen R."/>
            <person name="Grimmelikhuijzen C.J.P."/>
            <person name="Hamodrakas S.J."/>
            <person name="Hansson B.S."/>
            <person name="Huguet E."/>
            <person name="Jermiin L.S."/>
            <person name="Lan Q."/>
            <person name="Lehman H.K."/>
            <person name="Lorenzen M."/>
            <person name="Merzendorfer H."/>
            <person name="Michalopoulos I."/>
            <person name="Morton D.B."/>
            <person name="Muthukrishnan S."/>
            <person name="Oakeshott J.G."/>
            <person name="Palmer W."/>
            <person name="Park Y."/>
            <person name="Passarelli A.L."/>
            <person name="Rozas J."/>
            <person name="Schwartz L.M."/>
            <person name="Smith W."/>
            <person name="Southgate A."/>
            <person name="Vilcinskas A."/>
            <person name="Vogt R."/>
            <person name="Wang P."/>
            <person name="Werren J."/>
            <person name="Yu X.Q."/>
            <person name="Zhou J.J."/>
            <person name="Brown S.J."/>
            <person name="Scherer S.E."/>
            <person name="Richards S."/>
            <person name="Blissard G.W."/>
        </authorList>
    </citation>
    <scope>NUCLEOTIDE SEQUENCE</scope>
</reference>
<evidence type="ECO:0000313" key="3">
    <source>
        <dbReference type="Proteomes" id="UP000791440"/>
    </source>
</evidence>
<proteinExistence type="predicted"/>
<dbReference type="PANTHER" id="PTHR37984:SF11">
    <property type="entry name" value="INTEGRASE CATALYTIC DOMAIN-CONTAINING PROTEIN"/>
    <property type="match status" value="1"/>
</dbReference>
<dbReference type="Proteomes" id="UP000791440">
    <property type="component" value="Unassembled WGS sequence"/>
</dbReference>
<dbReference type="Pfam" id="PF00078">
    <property type="entry name" value="RVT_1"/>
    <property type="match status" value="1"/>
</dbReference>
<dbReference type="PANTHER" id="PTHR37984">
    <property type="entry name" value="PROTEIN CBG26694"/>
    <property type="match status" value="1"/>
</dbReference>
<evidence type="ECO:0000313" key="2">
    <source>
        <dbReference type="EMBL" id="KAG6461364.1"/>
    </source>
</evidence>
<organism evidence="2 3">
    <name type="scientific">Manduca sexta</name>
    <name type="common">Tobacco hawkmoth</name>
    <name type="synonym">Tobacco hornworm</name>
    <dbReference type="NCBI Taxonomy" id="7130"/>
    <lineage>
        <taxon>Eukaryota</taxon>
        <taxon>Metazoa</taxon>
        <taxon>Ecdysozoa</taxon>
        <taxon>Arthropoda</taxon>
        <taxon>Hexapoda</taxon>
        <taxon>Insecta</taxon>
        <taxon>Pterygota</taxon>
        <taxon>Neoptera</taxon>
        <taxon>Endopterygota</taxon>
        <taxon>Lepidoptera</taxon>
        <taxon>Glossata</taxon>
        <taxon>Ditrysia</taxon>
        <taxon>Bombycoidea</taxon>
        <taxon>Sphingidae</taxon>
        <taxon>Sphinginae</taxon>
        <taxon>Sphingini</taxon>
        <taxon>Manduca</taxon>
    </lineage>
</organism>
<dbReference type="AlphaFoldDB" id="A0A921ZQ60"/>
<dbReference type="CDD" id="cd01647">
    <property type="entry name" value="RT_LTR"/>
    <property type="match status" value="1"/>
</dbReference>
<dbReference type="InterPro" id="IPR050951">
    <property type="entry name" value="Retrovirus_Pol_polyprotein"/>
</dbReference>
<evidence type="ECO:0000259" key="1">
    <source>
        <dbReference type="PROSITE" id="PS50878"/>
    </source>
</evidence>
<dbReference type="InterPro" id="IPR000477">
    <property type="entry name" value="RT_dom"/>
</dbReference>
<feature type="domain" description="Reverse transcriptase" evidence="1">
    <location>
        <begin position="39"/>
        <end position="207"/>
    </location>
</feature>
<protein>
    <recommendedName>
        <fullName evidence="1">Reverse transcriptase domain-containing protein</fullName>
    </recommendedName>
</protein>
<accession>A0A921ZQ60</accession>
<comment type="caution">
    <text evidence="2">The sequence shown here is derived from an EMBL/GenBank/DDBJ whole genome shotgun (WGS) entry which is preliminary data.</text>
</comment>
<reference evidence="2" key="2">
    <citation type="submission" date="2020-12" db="EMBL/GenBank/DDBJ databases">
        <authorList>
            <person name="Kanost M."/>
        </authorList>
    </citation>
    <scope>NUCLEOTIDE SEQUENCE</scope>
</reference>
<gene>
    <name evidence="2" type="ORF">O3G_MSEX012576</name>
</gene>
<dbReference type="EMBL" id="JH668738">
    <property type="protein sequence ID" value="KAG6461364.1"/>
    <property type="molecule type" value="Genomic_DNA"/>
</dbReference>
<sequence>MLIEIPVNDSVKPICQPYRRVPIPLEEKVELKIKELLKKDIIEEVHGPSSWVSPIFPILKEDGSLRLCVDMRRANAAIKRENHPLPTMDQLLPKIRNAKLFSKLDIKDAFHHIVLHPDSRFITTFITNKGLFRYKRMMFGITCAPEIFQKTLERILLGCEGVINFIDDILIYGKDLKEHDNRLNKVLQVLEQYNVVLRPEKCVYIES</sequence>
<name>A0A921ZQ60_MANSE</name>
<dbReference type="PROSITE" id="PS50878">
    <property type="entry name" value="RT_POL"/>
    <property type="match status" value="1"/>
</dbReference>
<keyword evidence="3" id="KW-1185">Reference proteome</keyword>